<evidence type="ECO:0000313" key="2">
    <source>
        <dbReference type="EMBL" id="CAF0724072.1"/>
    </source>
</evidence>
<dbReference type="Proteomes" id="UP000663844">
    <property type="component" value="Unassembled WGS sequence"/>
</dbReference>
<dbReference type="EMBL" id="CAJOAZ010000426">
    <property type="protein sequence ID" value="CAF3645744.1"/>
    <property type="molecule type" value="Genomic_DNA"/>
</dbReference>
<dbReference type="InterPro" id="IPR037053">
    <property type="entry name" value="Phage_tail_collar_dom_sf"/>
</dbReference>
<evidence type="ECO:0000313" key="4">
    <source>
        <dbReference type="Proteomes" id="UP000663845"/>
    </source>
</evidence>
<protein>
    <recommendedName>
        <fullName evidence="1">Phage tail collar domain-containing protein</fullName>
    </recommendedName>
</protein>
<dbReference type="Gene3D" id="3.90.1340.10">
    <property type="entry name" value="Phage tail collar domain"/>
    <property type="match status" value="1"/>
</dbReference>
<dbReference type="Pfam" id="PF07484">
    <property type="entry name" value="Collar"/>
    <property type="match status" value="1"/>
</dbReference>
<gene>
    <name evidence="2" type="ORF">JYZ213_LOCUS605</name>
    <name evidence="3" type="ORF">OXD698_LOCUS8728</name>
</gene>
<comment type="caution">
    <text evidence="2">The sequence shown here is derived from an EMBL/GenBank/DDBJ whole genome shotgun (WGS) entry which is preliminary data.</text>
</comment>
<accession>A0A813ML39</accession>
<name>A0A813ML39_9BILA</name>
<dbReference type="AlphaFoldDB" id="A0A813ML39"/>
<dbReference type="InterPro" id="IPR011083">
    <property type="entry name" value="Phage_tail_collar_dom"/>
</dbReference>
<dbReference type="EMBL" id="CAJNOG010000002">
    <property type="protein sequence ID" value="CAF0724072.1"/>
    <property type="molecule type" value="Genomic_DNA"/>
</dbReference>
<evidence type="ECO:0000313" key="3">
    <source>
        <dbReference type="EMBL" id="CAF3645744.1"/>
    </source>
</evidence>
<reference evidence="2" key="1">
    <citation type="submission" date="2021-02" db="EMBL/GenBank/DDBJ databases">
        <authorList>
            <person name="Nowell W R."/>
        </authorList>
    </citation>
    <scope>NUCLEOTIDE SEQUENCE</scope>
</reference>
<dbReference type="Proteomes" id="UP000663845">
    <property type="component" value="Unassembled WGS sequence"/>
</dbReference>
<dbReference type="SUPFAM" id="SSF88874">
    <property type="entry name" value="Receptor-binding domain of short tail fibre protein gp12"/>
    <property type="match status" value="1"/>
</dbReference>
<evidence type="ECO:0000259" key="1">
    <source>
        <dbReference type="Pfam" id="PF07484"/>
    </source>
</evidence>
<proteinExistence type="predicted"/>
<feature type="domain" description="Phage tail collar" evidence="1">
    <location>
        <begin position="517"/>
        <end position="575"/>
    </location>
</feature>
<sequence>MKLAHQNNTKNSSSVPRLGIFDQLTDYTLGLIDGLQPESSVKETIGNVVFNVHHFTQFLFDGNHVYIYSPKQNEENTHEPQKWTFFYVPILQPVQTSLILPWVSINKLEVRVRLALGSSRVEEAARQAISNQFDREITQKYSKSWVIAPLMLDSLSAYIVTVGSIPVPGVVPFHIDNPNSNTITFRFVCVTKEAALAVAAGLLIGDFDVEVSLHFSGMHRVRMNMMTITSTQFQSVLTKTIADGGGTNSTYIHRDQSSNFLAKYMTNVKKIIYIEDSNVNTSILSHGLQEQLSTLFQDGITNAKEISIQADAYGQIWQSSDLSPDRITNEMSNIFTFNKTETEKHNNKQNYYSINQRKDCPLPMYIQLDACIRILLITCNTNRNEGYGPTSYNAVSESEIQKAASQVSIEGIWEGTKFIPKSFQVYKLIDIVNRLEVAVIAKQLLAEKTNGAVIRTVSATTSLSNVLNLFTSLDNATLFESLENTSILSLLNNTNLFTSSDDDNSITSTNNQNSLTGEIKLYAGSSPPLAPWLLCDGSIVSRSEYPQLFSVIGTNYGRGNNLNTFQLPDLRGRVPIGVDVEQLRINDAKDIGIAGGQSTHTLTVEQLPSHTHDSGTLENTYNGQHTHSIYDPGHNHGGFTSTYAVPSSFTNDYGEYNYKMSGYRQWQAYTIPTSLTQISLYSNGNHTHQLTGHSGTVGEDKSFSILPPFQTFYYVIYAD</sequence>
<organism evidence="2 4">
    <name type="scientific">Adineta steineri</name>
    <dbReference type="NCBI Taxonomy" id="433720"/>
    <lineage>
        <taxon>Eukaryota</taxon>
        <taxon>Metazoa</taxon>
        <taxon>Spiralia</taxon>
        <taxon>Gnathifera</taxon>
        <taxon>Rotifera</taxon>
        <taxon>Eurotatoria</taxon>
        <taxon>Bdelloidea</taxon>
        <taxon>Adinetida</taxon>
        <taxon>Adinetidae</taxon>
        <taxon>Adineta</taxon>
    </lineage>
</organism>